<keyword evidence="2" id="KW-1133">Transmembrane helix</keyword>
<comment type="caution">
    <text evidence="4">The sequence shown here is derived from an EMBL/GenBank/DDBJ whole genome shotgun (WGS) entry which is preliminary data.</text>
</comment>
<accession>A0A0P6XYZ5</accession>
<dbReference type="SUPFAM" id="SSF82171">
    <property type="entry name" value="DPP6 N-terminal domain-like"/>
    <property type="match status" value="1"/>
</dbReference>
<dbReference type="PROSITE" id="PS51109">
    <property type="entry name" value="G5"/>
    <property type="match status" value="1"/>
</dbReference>
<organism evidence="4 5">
    <name type="scientific">Ornatilinea apprima</name>
    <dbReference type="NCBI Taxonomy" id="1134406"/>
    <lineage>
        <taxon>Bacteria</taxon>
        <taxon>Bacillati</taxon>
        <taxon>Chloroflexota</taxon>
        <taxon>Anaerolineae</taxon>
        <taxon>Anaerolineales</taxon>
        <taxon>Anaerolineaceae</taxon>
        <taxon>Ornatilinea</taxon>
    </lineage>
</organism>
<dbReference type="InterPro" id="IPR007137">
    <property type="entry name" value="DUF348"/>
</dbReference>
<dbReference type="Gene3D" id="2.20.230.10">
    <property type="entry name" value="Resuscitation-promoting factor rpfb"/>
    <property type="match status" value="1"/>
</dbReference>
<evidence type="ECO:0000313" key="4">
    <source>
        <dbReference type="EMBL" id="KPL74334.1"/>
    </source>
</evidence>
<evidence type="ECO:0000259" key="3">
    <source>
        <dbReference type="PROSITE" id="PS51109"/>
    </source>
</evidence>
<protein>
    <recommendedName>
        <fullName evidence="3">G5 domain-containing protein</fullName>
    </recommendedName>
</protein>
<dbReference type="InterPro" id="IPR011098">
    <property type="entry name" value="G5_dom"/>
</dbReference>
<gene>
    <name evidence="4" type="ORF">ADN00_13600</name>
</gene>
<evidence type="ECO:0000256" key="1">
    <source>
        <dbReference type="ARBA" id="ARBA00022729"/>
    </source>
</evidence>
<keyword evidence="1" id="KW-0732">Signal</keyword>
<dbReference type="Proteomes" id="UP000050417">
    <property type="component" value="Unassembled WGS sequence"/>
</dbReference>
<keyword evidence="2" id="KW-0812">Transmembrane</keyword>
<evidence type="ECO:0000313" key="5">
    <source>
        <dbReference type="Proteomes" id="UP000050417"/>
    </source>
</evidence>
<dbReference type="STRING" id="1134406.ADN00_13600"/>
<dbReference type="EMBL" id="LGCL01000032">
    <property type="protein sequence ID" value="KPL74334.1"/>
    <property type="molecule type" value="Genomic_DNA"/>
</dbReference>
<dbReference type="AlphaFoldDB" id="A0A0P6XYZ5"/>
<dbReference type="Gene3D" id="2.120.10.30">
    <property type="entry name" value="TolB, C-terminal domain"/>
    <property type="match status" value="1"/>
</dbReference>
<dbReference type="RefSeq" id="WP_075063571.1">
    <property type="nucleotide sequence ID" value="NZ_LGCL01000032.1"/>
</dbReference>
<dbReference type="SMART" id="SM01208">
    <property type="entry name" value="G5"/>
    <property type="match status" value="1"/>
</dbReference>
<dbReference type="Pfam" id="PF03990">
    <property type="entry name" value="DUF348"/>
    <property type="match status" value="1"/>
</dbReference>
<name>A0A0P6XYZ5_9CHLR</name>
<keyword evidence="5" id="KW-1185">Reference proteome</keyword>
<reference evidence="4 5" key="1">
    <citation type="submission" date="2015-07" db="EMBL/GenBank/DDBJ databases">
        <title>Genome sequence of Ornatilinea apprima DSM 23815.</title>
        <authorList>
            <person name="Hemp J."/>
            <person name="Ward L.M."/>
            <person name="Pace L.A."/>
            <person name="Fischer W.W."/>
        </authorList>
    </citation>
    <scope>NUCLEOTIDE SEQUENCE [LARGE SCALE GENOMIC DNA]</scope>
    <source>
        <strain evidence="4 5">P3M-1</strain>
    </source>
</reference>
<proteinExistence type="predicted"/>
<feature type="domain" description="G5" evidence="3">
    <location>
        <begin position="99"/>
        <end position="179"/>
    </location>
</feature>
<evidence type="ECO:0000256" key="2">
    <source>
        <dbReference type="SAM" id="Phobius"/>
    </source>
</evidence>
<feature type="transmembrane region" description="Helical" evidence="2">
    <location>
        <begin position="20"/>
        <end position="39"/>
    </location>
</feature>
<dbReference type="OrthoDB" id="141956at2"/>
<dbReference type="Pfam" id="PF07501">
    <property type="entry name" value="G5"/>
    <property type="match status" value="1"/>
</dbReference>
<dbReference type="InterPro" id="IPR011042">
    <property type="entry name" value="6-blade_b-propeller_TolB-like"/>
</dbReference>
<keyword evidence="2" id="KW-0472">Membrane</keyword>
<sequence length="540" mass="59361">MNTVIHYPANQNRLSKTPFLFYLITAVMLLLVAACVPAANTQPTVTVTIWVDGAQTTQVFPAGSTVQAALQMAGIQINPLDRVSPPLATLLADKDSVVIIRVTEEFVLEETTIPFQRQTVRNESLPEGQTMLIQFGQNGVQQITHRVVKENGVEVSNSAIKSITLQEALPEIVMVGIQTPFTSVEISGSLVYLTAGSAWLMSETTGNRTPLITSGDLDGRVFSLSPDATWLLFTRTSQQDGEINALWALNLQSKSAEPIDLRVRNIIHFADWVPGRGQTITYSTVEPREIAPGWQANNDLQLLSFNSSGVITNQEEILEANSGGIYGWWGTQFRWSPDGSALAFARPDGIGLVDFENNQLLALEDLIPYQTRGDWAWTPQLDWAPDSSVLYSITHTPMPGLSSDEISPLFDLSAHIPEDELAFSLAAQTGMFANPVCGPFQTKNRYSLAFLQSIFPEQSESSRYRLVIVEQDGSNPRTIFPPDGSPGLEPQRIVWGKTANDQAPVWLAVIYQGNLWLIQSETGQSQQITGDGSIARVDWK</sequence>